<feature type="repeat" description="WD" evidence="6">
    <location>
        <begin position="1082"/>
        <end position="1123"/>
    </location>
</feature>
<reference evidence="10" key="1">
    <citation type="submission" date="2022-11" db="EMBL/GenBank/DDBJ databases">
        <title>Chromosomal genome sequence assembly and mating type (MAT) locus characterization of the leprose asexual lichenized fungus Lepraria neglecta (Nyl.) Erichsen.</title>
        <authorList>
            <person name="Allen J.L."/>
            <person name="Pfeffer B."/>
        </authorList>
    </citation>
    <scope>NUCLEOTIDE SEQUENCE</scope>
    <source>
        <strain evidence="10">Allen 5258</strain>
    </source>
</reference>
<dbReference type="Pfam" id="PF24883">
    <property type="entry name" value="NPHP3_N"/>
    <property type="match status" value="1"/>
</dbReference>
<evidence type="ECO:0000256" key="3">
    <source>
        <dbReference type="ARBA" id="ARBA00038415"/>
    </source>
</evidence>
<dbReference type="Gene3D" id="2.130.10.10">
    <property type="entry name" value="YVTN repeat-like/Quinoprotein amine dehydrogenase"/>
    <property type="match status" value="6"/>
</dbReference>
<dbReference type="GO" id="GO:0035097">
    <property type="term" value="C:histone methyltransferase complex"/>
    <property type="evidence" value="ECO:0007669"/>
    <property type="project" value="UniProtKB-ARBA"/>
</dbReference>
<dbReference type="PANTHER" id="PTHR22847">
    <property type="entry name" value="WD40 REPEAT PROTEIN"/>
    <property type="match status" value="1"/>
</dbReference>
<dbReference type="InterPro" id="IPR019775">
    <property type="entry name" value="WD40_repeat_CS"/>
</dbReference>
<feature type="compositionally biased region" description="Polar residues" evidence="7">
    <location>
        <begin position="1"/>
        <end position="10"/>
    </location>
</feature>
<feature type="repeat" description="WD" evidence="6">
    <location>
        <begin position="1292"/>
        <end position="1333"/>
    </location>
</feature>
<proteinExistence type="inferred from homology"/>
<keyword evidence="1 6" id="KW-0853">WD repeat</keyword>
<dbReference type="SUPFAM" id="SSF50998">
    <property type="entry name" value="Quinoprotein alcohol dehydrogenase-like"/>
    <property type="match status" value="1"/>
</dbReference>
<dbReference type="EMBL" id="JASNWA010000007">
    <property type="protein sequence ID" value="KAK3173456.1"/>
    <property type="molecule type" value="Genomic_DNA"/>
</dbReference>
<dbReference type="PROSITE" id="PS50082">
    <property type="entry name" value="WD_REPEATS_2"/>
    <property type="match status" value="12"/>
</dbReference>
<feature type="repeat" description="WD" evidence="6">
    <location>
        <begin position="914"/>
        <end position="955"/>
    </location>
</feature>
<feature type="domain" description="Nephrocystin 3-like N-terminal" evidence="9">
    <location>
        <begin position="378"/>
        <end position="543"/>
    </location>
</feature>
<feature type="repeat" description="WD" evidence="6">
    <location>
        <begin position="1334"/>
        <end position="1375"/>
    </location>
</feature>
<evidence type="ECO:0000256" key="2">
    <source>
        <dbReference type="ARBA" id="ARBA00022737"/>
    </source>
</evidence>
<dbReference type="PANTHER" id="PTHR22847:SF637">
    <property type="entry name" value="WD REPEAT DOMAIN 5B"/>
    <property type="match status" value="1"/>
</dbReference>
<evidence type="ECO:0000256" key="6">
    <source>
        <dbReference type="PROSITE-ProRule" id="PRU00221"/>
    </source>
</evidence>
<dbReference type="InterPro" id="IPR011047">
    <property type="entry name" value="Quinoprotein_ADH-like_sf"/>
</dbReference>
<dbReference type="Proteomes" id="UP001276659">
    <property type="component" value="Unassembled WGS sequence"/>
</dbReference>
<keyword evidence="11" id="KW-1185">Reference proteome</keyword>
<keyword evidence="2" id="KW-0677">Repeat</keyword>
<evidence type="ECO:0000259" key="8">
    <source>
        <dbReference type="Pfam" id="PF24809"/>
    </source>
</evidence>
<comment type="similarity">
    <text evidence="3">Belongs to the WD repeat MDV1/CAF4 family.</text>
</comment>
<dbReference type="CDD" id="cd00200">
    <property type="entry name" value="WD40"/>
    <property type="match status" value="2"/>
</dbReference>
<dbReference type="PROSITE" id="PS00678">
    <property type="entry name" value="WD_REPEATS_1"/>
    <property type="match status" value="12"/>
</dbReference>
<dbReference type="Pfam" id="PF25173">
    <property type="entry name" value="Beta-prop_WDR3_1st"/>
    <property type="match status" value="1"/>
</dbReference>
<name>A0AAE0DKX1_9LECA</name>
<evidence type="ECO:0000313" key="11">
    <source>
        <dbReference type="Proteomes" id="UP001276659"/>
    </source>
</evidence>
<dbReference type="InterPro" id="IPR018391">
    <property type="entry name" value="PQQ_b-propeller_rpt"/>
</dbReference>
<evidence type="ECO:0000259" key="9">
    <source>
        <dbReference type="Pfam" id="PF24883"/>
    </source>
</evidence>
<evidence type="ECO:0000256" key="1">
    <source>
        <dbReference type="ARBA" id="ARBA00022574"/>
    </source>
</evidence>
<dbReference type="Pfam" id="PF24809">
    <property type="entry name" value="DUF7708"/>
    <property type="match status" value="1"/>
</dbReference>
<feature type="repeat" description="WD" evidence="6">
    <location>
        <begin position="1040"/>
        <end position="1081"/>
    </location>
</feature>
<dbReference type="SMART" id="SM00320">
    <property type="entry name" value="WD40"/>
    <property type="match status" value="12"/>
</dbReference>
<dbReference type="InterPro" id="IPR036322">
    <property type="entry name" value="WD40_repeat_dom_sf"/>
</dbReference>
<evidence type="ECO:0000313" key="10">
    <source>
        <dbReference type="EMBL" id="KAK3173456.1"/>
    </source>
</evidence>
<evidence type="ECO:0000256" key="5">
    <source>
        <dbReference type="ARBA" id="ARBA00043913"/>
    </source>
</evidence>
<dbReference type="InterPro" id="IPR020472">
    <property type="entry name" value="WD40_PAC1"/>
</dbReference>
<dbReference type="InterPro" id="IPR056125">
    <property type="entry name" value="DUF7708"/>
</dbReference>
<dbReference type="FunFam" id="2.130.10.10:FF:000228">
    <property type="entry name" value="COMPASS-like H3K4 histone methylase component WDR5A"/>
    <property type="match status" value="3"/>
</dbReference>
<dbReference type="PROSITE" id="PS50294">
    <property type="entry name" value="WD_REPEATS_REGION"/>
    <property type="match status" value="12"/>
</dbReference>
<organism evidence="10 11">
    <name type="scientific">Lepraria neglecta</name>
    <dbReference type="NCBI Taxonomy" id="209136"/>
    <lineage>
        <taxon>Eukaryota</taxon>
        <taxon>Fungi</taxon>
        <taxon>Dikarya</taxon>
        <taxon>Ascomycota</taxon>
        <taxon>Pezizomycotina</taxon>
        <taxon>Lecanoromycetes</taxon>
        <taxon>OSLEUM clade</taxon>
        <taxon>Lecanoromycetidae</taxon>
        <taxon>Lecanorales</taxon>
        <taxon>Lecanorineae</taxon>
        <taxon>Stereocaulaceae</taxon>
        <taxon>Lepraria</taxon>
    </lineage>
</organism>
<feature type="region of interest" description="Disordered" evidence="7">
    <location>
        <begin position="1"/>
        <end position="60"/>
    </location>
</feature>
<evidence type="ECO:0000256" key="4">
    <source>
        <dbReference type="ARBA" id="ARBA00039789"/>
    </source>
</evidence>
<feature type="repeat" description="WD" evidence="6">
    <location>
        <begin position="1208"/>
        <end position="1249"/>
    </location>
</feature>
<feature type="repeat" description="WD" evidence="6">
    <location>
        <begin position="1124"/>
        <end position="1165"/>
    </location>
</feature>
<sequence length="1471" mass="161364">MSGAASQTAKLSKRKRFLNGLRFPNRASSSSSTQSSTYTPTAPTTQSPLPTPTQISSSFSPLSTGLPATTYSIAGTVSASSQQAPSSSSSHKLLDDAFKRLSDRDHATIREQILPTSSEIGVVVEQALAAAQEKQRLCLEKRWRFTFAGKEFILKDEADKVVSWLNRFKAVGDVAVNADPIHAGLPWAGIRLLLEVAVSEADQMTSLLVGCETVLYMANRLKAYMIFLHGLPATLTRTHFEIALTILHARILKFLAHAIRIYQTPTLKRAFKAFWEDSDVQDFEQECDKLGCKLEIEASNCDRTLRGQDRECAEKLKRNLDGVLEELKKLHHIQYSLNRLEIKIDLGKLPYAKGAVFNSYEQDHTTCHPATRVDVLRQIHDWAQQLDSKSIFWLSGMAGFGKSTISWSLAEWLTSQGRHGVVDLGASFFFKRGEGDRSSASRFFSTITRDLVLKVPGLDRLVAEVITSNPTIFDKALGEQFDKLIYQPLQKVDLTLHSCPTLVVVVDALDECEKERDIKVILDLWSQLPQITTVPLKLFLTSRPELPIQLGFKKMSANAHRDMILHDEVEVPQAIIRHDVSAFLKDKFSEIQENHDVDPPFGTPLGLDWPSEKVLQALVDMAVPLFIVAATVYRYVGDSNFDPQERLEEVLQFQGMGQLKQMEQTYLPVLTQVPSALSDPRDKEKLYREFRVIVGSIVTLAEPLSVTSLAALLNMPQGTINLRLRPLHSVLHVPADPEIPVRTLHLSFSEFLLSEKVQHQPFGVDSPATHRMLLLKCLELLSGPNGLRENLCDLSYPGQPRRDLDSTVINERFSPVLQYTCRYWVHHAQQSKVQIHDDDEVHLFLQKHLLHWLEALSLMNRLAEVIGQLQKLEGHTNSVMAVAFSPDGSLLASGSRDQTVRLWDASTGQEVQKLEGHTRSINAVAFSPDGSLLASGSGDQTVRLWDASTGQEVQKLEGHTDPVSAVAFSPDGSLLASGSWDQTVRLWDASTGQEVQKLEGHTDCVNAVAFSPDGSLLASGSRDQTVRLWDASTGQEVQKLEGHTRSINAVAFSPDGSLLASGSGDQTVRLWDASTGQEVQKLEGHTDPVSAVAFSPDGSLLASGSWDQTVRLWDASTGQEVQKLEGHTDSVNAVAFSPDGSLLASGSRDQTVRLWDASTGQEVQKLEGHTDSVNAVAFSPDGSLLASGSGDQTVRLWDASTGQEVQKLEGHTDSVNAVAFSPDGSLLASGSGDQTVRLWDASTGQEVQKLEGHTRSINAVAFSPDGSLLASGSWDQTVRLWDASTGQEVQKLEGHTDSVNAVAFSPDGSLLASGSRDQTVRLWDASTGQEVQKLEGHTRSINAVAFSPDGSLLASGSWDQTVRLWDASTGQAVQKFENVSRISSISLTIDNSTILTNRGAISVGNGSTSGRVLEFSPNETTMINNDWIHRNKLNLLWLPQEYRGCCSAFCGNVFAIGRLSGQVSFIQLDHT</sequence>
<feature type="repeat" description="WD" evidence="6">
    <location>
        <begin position="872"/>
        <end position="913"/>
    </location>
</feature>
<dbReference type="InterPro" id="IPR027417">
    <property type="entry name" value="P-loop_NTPase"/>
</dbReference>
<dbReference type="InterPro" id="IPR056884">
    <property type="entry name" value="NPHP3-like_N"/>
</dbReference>
<feature type="repeat" description="WD" evidence="6">
    <location>
        <begin position="998"/>
        <end position="1039"/>
    </location>
</feature>
<protein>
    <recommendedName>
        <fullName evidence="4">Mitochondrial division protein 1</fullName>
    </recommendedName>
</protein>
<feature type="repeat" description="WD" evidence="6">
    <location>
        <begin position="1166"/>
        <end position="1207"/>
    </location>
</feature>
<dbReference type="PRINTS" id="PR00320">
    <property type="entry name" value="GPROTEINBRPT"/>
</dbReference>
<dbReference type="SMART" id="SM00564">
    <property type="entry name" value="PQQ"/>
    <property type="match status" value="12"/>
</dbReference>
<dbReference type="InterPro" id="IPR015943">
    <property type="entry name" value="WD40/YVTN_repeat-like_dom_sf"/>
</dbReference>
<comment type="function">
    <text evidence="5">Involved in mitochondrial fission. Acts as an adapter protein required to form mitochondrial fission complexes. Formation of these complexes is required to promote constriction and fission of the mitochondrial compartment at a late step in mitochondrial division.</text>
</comment>
<feature type="repeat" description="WD" evidence="6">
    <location>
        <begin position="956"/>
        <end position="997"/>
    </location>
</feature>
<dbReference type="Gene3D" id="3.40.50.300">
    <property type="entry name" value="P-loop containing nucleotide triphosphate hydrolases"/>
    <property type="match status" value="1"/>
</dbReference>
<accession>A0AAE0DKX1</accession>
<comment type="caution">
    <text evidence="10">The sequence shown here is derived from an EMBL/GenBank/DDBJ whole genome shotgun (WGS) entry which is preliminary data.</text>
</comment>
<gene>
    <name evidence="10" type="ORF">OEA41_006785</name>
</gene>
<dbReference type="SUPFAM" id="SSF50978">
    <property type="entry name" value="WD40 repeat-like"/>
    <property type="match status" value="1"/>
</dbReference>
<feature type="domain" description="DUF7708" evidence="8">
    <location>
        <begin position="161"/>
        <end position="280"/>
    </location>
</feature>
<feature type="repeat" description="WD" evidence="6">
    <location>
        <begin position="1250"/>
        <end position="1291"/>
    </location>
</feature>
<evidence type="ECO:0000256" key="7">
    <source>
        <dbReference type="SAM" id="MobiDB-lite"/>
    </source>
</evidence>
<feature type="compositionally biased region" description="Low complexity" evidence="7">
    <location>
        <begin position="27"/>
        <end position="58"/>
    </location>
</feature>
<dbReference type="InterPro" id="IPR001680">
    <property type="entry name" value="WD40_rpt"/>
</dbReference>
<dbReference type="Pfam" id="PF00400">
    <property type="entry name" value="WD40"/>
    <property type="match status" value="7"/>
</dbReference>